<feature type="region of interest" description="Disordered" evidence="1">
    <location>
        <begin position="460"/>
        <end position="530"/>
    </location>
</feature>
<evidence type="ECO:0000313" key="2">
    <source>
        <dbReference type="EMBL" id="CUK01765.1"/>
    </source>
</evidence>
<feature type="region of interest" description="Disordered" evidence="1">
    <location>
        <begin position="340"/>
        <end position="361"/>
    </location>
</feature>
<evidence type="ECO:0000313" key="3">
    <source>
        <dbReference type="Proteomes" id="UP000051870"/>
    </source>
</evidence>
<protein>
    <recommendedName>
        <fullName evidence="4">Chemotaxis protein CheA</fullName>
    </recommendedName>
</protein>
<dbReference type="Proteomes" id="UP000051870">
    <property type="component" value="Unassembled WGS sequence"/>
</dbReference>
<dbReference type="EMBL" id="CYTW01000002">
    <property type="protein sequence ID" value="CUK01765.1"/>
    <property type="molecule type" value="Genomic_DNA"/>
</dbReference>
<gene>
    <name evidence="2" type="ORF">PH7735_02493</name>
</gene>
<reference evidence="3" key="1">
    <citation type="submission" date="2015-09" db="EMBL/GenBank/DDBJ databases">
        <authorList>
            <person name="Rodrigo-Torres Lidia"/>
            <person name="Arahal R.David."/>
        </authorList>
    </citation>
    <scope>NUCLEOTIDE SEQUENCE [LARGE SCALE GENOMIC DNA]</scope>
    <source>
        <strain evidence="3">CECT 7735</strain>
    </source>
</reference>
<dbReference type="STRING" id="1715693.PH7735_02493"/>
<sequence length="749" mass="81083">MVTNSKVLTVSYGTFSCTLEGFDESFDTMKSIAEYFRDLAADDRYFGAEPPTPDAEMLARIAEREIERRVQVRTDQGAIYLSAATQDAAEAPAEVTEKAENAAETVAAPIPAEAPAETVSEDSEISDTAQYALVESEAPEAEEVEVEDVTDAILDAVTAPEVAEDVATADEAIVEPESTEPEVDAPILEDAASEEVLLEGILEEDDLDDVSEAEEVSEVLVEADEIDAEVAVEDVADDAEAETELDLSRITAALEMDDTPVVERVESVVEDVAEATIEEPIVLDELQDTLGDADTDGESAAEILTPTSAEEDPQFDEDSIAAKLRRIRAVVSRVEALPEDDDFSEDEHAGNVMGDVDEEEESDDLLTLSDPIEMLPVEDAPVAETPKPVRARILRMKKSDFEQAKASGQLLEAEPFDDEDDDDLPETPVAEAEVKTAPAESSLSPEAEAELLAELAQVEAELKGDRPADVEPVLEDTYIADLEDENPAETERMVRAQNLSDVSPTTEEGVARLLAEADQQFEEPEGSRRRNAIAHLRAAVAATKAEKGHEKDSVDDAAVYRDDLASVVQPLQRAPQPPAKPVRPSIAASAAKAAAREATPLKLVAEQRIDTAPEAPQKAETPQRDPVRPRRVSAADRMERPAVPAAPVGTSVAEADSFNDFVAQTGARSLPDILEAAAAYLTFVEGHPRFSRPMVMRLARDLDEDNFSREDGLRGFGQLLRDNKIEKLEGGRFTASDLIRYKPEDRAVG</sequence>
<feature type="compositionally biased region" description="Low complexity" evidence="1">
    <location>
        <begin position="102"/>
        <end position="118"/>
    </location>
</feature>
<feature type="region of interest" description="Disordered" evidence="1">
    <location>
        <begin position="569"/>
        <end position="593"/>
    </location>
</feature>
<dbReference type="PROSITE" id="PS51257">
    <property type="entry name" value="PROKAR_LIPOPROTEIN"/>
    <property type="match status" value="1"/>
</dbReference>
<feature type="compositionally biased region" description="Basic and acidic residues" evidence="1">
    <location>
        <begin position="621"/>
        <end position="640"/>
    </location>
</feature>
<evidence type="ECO:0008006" key="4">
    <source>
        <dbReference type="Google" id="ProtNLM"/>
    </source>
</evidence>
<keyword evidence="3" id="KW-1185">Reference proteome</keyword>
<evidence type="ECO:0000256" key="1">
    <source>
        <dbReference type="SAM" id="MobiDB-lite"/>
    </source>
</evidence>
<feature type="compositionally biased region" description="Low complexity" evidence="1">
    <location>
        <begin position="437"/>
        <end position="447"/>
    </location>
</feature>
<feature type="region of interest" description="Disordered" evidence="1">
    <location>
        <begin position="609"/>
        <end position="648"/>
    </location>
</feature>
<feature type="compositionally biased region" description="Polar residues" evidence="1">
    <location>
        <begin position="497"/>
        <end position="506"/>
    </location>
</feature>
<feature type="compositionally biased region" description="Acidic residues" evidence="1">
    <location>
        <begin position="414"/>
        <end position="425"/>
    </location>
</feature>
<feature type="compositionally biased region" description="Basic and acidic residues" evidence="1">
    <location>
        <begin position="460"/>
        <end position="469"/>
    </location>
</feature>
<organism evidence="2 3">
    <name type="scientific">Shimia thalassica</name>
    <dbReference type="NCBI Taxonomy" id="1715693"/>
    <lineage>
        <taxon>Bacteria</taxon>
        <taxon>Pseudomonadati</taxon>
        <taxon>Pseudomonadota</taxon>
        <taxon>Alphaproteobacteria</taxon>
        <taxon>Rhodobacterales</taxon>
        <taxon>Roseobacteraceae</taxon>
    </lineage>
</organism>
<proteinExistence type="predicted"/>
<feature type="region of interest" description="Disordered" evidence="1">
    <location>
        <begin position="407"/>
        <end position="447"/>
    </location>
</feature>
<dbReference type="AlphaFoldDB" id="A0A0N7M9P1"/>
<accession>A0A0N7M9P1</accession>
<feature type="region of interest" description="Disordered" evidence="1">
    <location>
        <begin position="92"/>
        <end position="126"/>
    </location>
</feature>
<name>A0A0N7M9P1_9RHOB</name>